<evidence type="ECO:0000256" key="1">
    <source>
        <dbReference type="ARBA" id="ARBA00022649"/>
    </source>
</evidence>
<evidence type="ECO:0000313" key="2">
    <source>
        <dbReference type="EMBL" id="QJW97556.1"/>
    </source>
</evidence>
<reference evidence="3" key="1">
    <citation type="submission" date="2020-05" db="EMBL/GenBank/DDBJ databases">
        <title>Frigoriglobus tundricola gen. nov., sp. nov., a psychrotolerant cellulolytic planctomycete of the family Gemmataceae with two divergent copies of 16S rRNA gene.</title>
        <authorList>
            <person name="Kulichevskaya I.S."/>
            <person name="Ivanova A.A."/>
            <person name="Naumoff D.G."/>
            <person name="Beletsky A.V."/>
            <person name="Rijpstra W.I.C."/>
            <person name="Sinninghe Damste J.S."/>
            <person name="Mardanov A.V."/>
            <person name="Ravin N.V."/>
            <person name="Dedysh S.N."/>
        </authorList>
    </citation>
    <scope>NUCLEOTIDE SEQUENCE [LARGE SCALE GENOMIC DNA]</scope>
    <source>
        <strain evidence="3">PL17</strain>
    </source>
</reference>
<sequence length="98" mass="11278">MSRALASHPGVADEVGDAYRWYENRQTGLGDDFLAALETGYAALRATPEQHQIIEHDIRHSRLRRFPYAVYYRVLTDRVEVIAVHPGSRDPDAWRSRI</sequence>
<evidence type="ECO:0000313" key="3">
    <source>
        <dbReference type="Proteomes" id="UP000503447"/>
    </source>
</evidence>
<name>A0A6M5YVY6_9BACT</name>
<keyword evidence="1" id="KW-1277">Toxin-antitoxin system</keyword>
<accession>A0A6M5YVY6</accession>
<keyword evidence="3" id="KW-1185">Reference proteome</keyword>
<gene>
    <name evidence="2" type="ORF">FTUN_5131</name>
</gene>
<dbReference type="KEGG" id="ftj:FTUN_5131"/>
<dbReference type="InterPro" id="IPR007712">
    <property type="entry name" value="RelE/ParE_toxin"/>
</dbReference>
<evidence type="ECO:0008006" key="4">
    <source>
        <dbReference type="Google" id="ProtNLM"/>
    </source>
</evidence>
<dbReference type="InterPro" id="IPR035093">
    <property type="entry name" value="RelE/ParE_toxin_dom_sf"/>
</dbReference>
<dbReference type="Proteomes" id="UP000503447">
    <property type="component" value="Chromosome"/>
</dbReference>
<proteinExistence type="predicted"/>
<dbReference type="Pfam" id="PF05016">
    <property type="entry name" value="ParE_toxin"/>
    <property type="match status" value="1"/>
</dbReference>
<organism evidence="2 3">
    <name type="scientific">Frigoriglobus tundricola</name>
    <dbReference type="NCBI Taxonomy" id="2774151"/>
    <lineage>
        <taxon>Bacteria</taxon>
        <taxon>Pseudomonadati</taxon>
        <taxon>Planctomycetota</taxon>
        <taxon>Planctomycetia</taxon>
        <taxon>Gemmatales</taxon>
        <taxon>Gemmataceae</taxon>
        <taxon>Frigoriglobus</taxon>
    </lineage>
</organism>
<dbReference type="AlphaFoldDB" id="A0A6M5YVY6"/>
<dbReference type="EMBL" id="CP053452">
    <property type="protein sequence ID" value="QJW97556.1"/>
    <property type="molecule type" value="Genomic_DNA"/>
</dbReference>
<dbReference type="RefSeq" id="WP_171472902.1">
    <property type="nucleotide sequence ID" value="NZ_CP053452.2"/>
</dbReference>
<protein>
    <recommendedName>
        <fullName evidence="4">Type II toxin-antitoxin system RelE/ParE family toxin</fullName>
    </recommendedName>
</protein>
<dbReference type="Gene3D" id="3.30.2310.20">
    <property type="entry name" value="RelE-like"/>
    <property type="match status" value="1"/>
</dbReference>